<dbReference type="Proteomes" id="UP001380365">
    <property type="component" value="Unassembled WGS sequence"/>
</dbReference>
<feature type="compositionally biased region" description="Polar residues" evidence="1">
    <location>
        <begin position="202"/>
        <end position="218"/>
    </location>
</feature>
<proteinExistence type="predicted"/>
<evidence type="ECO:0000256" key="2">
    <source>
        <dbReference type="SAM" id="SignalP"/>
    </source>
</evidence>
<feature type="compositionally biased region" description="Low complexity" evidence="1">
    <location>
        <begin position="226"/>
        <end position="240"/>
    </location>
</feature>
<keyword evidence="2" id="KW-0732">Signal</keyword>
<evidence type="ECO:0008006" key="5">
    <source>
        <dbReference type="Google" id="ProtNLM"/>
    </source>
</evidence>
<sequence length="283" mass="30086">MAYGFPPRRARTLASAGALAALLALGACNSPSEPAAENSEAALNDGVLDENGVDEDVVDEATIEDVEVEAVPAVTSSTSSADATAVAAAAATAAAIAADTGITRVRHGDGWAWMRNGQIVRTASRDGKQVAYFRNGEDAPYFVQRDDRGYTYEGGKVRGVVDRNGRSERPDATRTREAEQVARTARNQRDEARQQAARSPRPTATGSGRTQAPAPTQHGSRDTDTARPTPTPTRTAAAPEAPRRMQPTANQRGDRAVSTNPRAQATPHATSDRAQERREDGRR</sequence>
<organism evidence="3 4">
    <name type="scientific">Sphingomonas molluscorum</name>
    <dbReference type="NCBI Taxonomy" id="418184"/>
    <lineage>
        <taxon>Bacteria</taxon>
        <taxon>Pseudomonadati</taxon>
        <taxon>Pseudomonadota</taxon>
        <taxon>Alphaproteobacteria</taxon>
        <taxon>Sphingomonadales</taxon>
        <taxon>Sphingomonadaceae</taxon>
        <taxon>Sphingomonas</taxon>
    </lineage>
</organism>
<accession>A0ABU8Q4F4</accession>
<evidence type="ECO:0000313" key="3">
    <source>
        <dbReference type="EMBL" id="MEJ5094604.1"/>
    </source>
</evidence>
<dbReference type="EMBL" id="JBBGZA010000001">
    <property type="protein sequence ID" value="MEJ5094604.1"/>
    <property type="molecule type" value="Genomic_DNA"/>
</dbReference>
<feature type="region of interest" description="Disordered" evidence="1">
    <location>
        <begin position="161"/>
        <end position="283"/>
    </location>
</feature>
<gene>
    <name evidence="3" type="ORF">WH159_08615</name>
</gene>
<comment type="caution">
    <text evidence="3">The sequence shown here is derived from an EMBL/GenBank/DDBJ whole genome shotgun (WGS) entry which is preliminary data.</text>
</comment>
<evidence type="ECO:0000256" key="1">
    <source>
        <dbReference type="SAM" id="MobiDB-lite"/>
    </source>
</evidence>
<reference evidence="3 4" key="1">
    <citation type="submission" date="2023-12" db="EMBL/GenBank/DDBJ databases">
        <title>Gut-associated functions are favored during microbiome assembly across C. elegans life.</title>
        <authorList>
            <person name="Zimmermann J."/>
        </authorList>
    </citation>
    <scope>NUCLEOTIDE SEQUENCE [LARGE SCALE GENOMIC DNA]</scope>
    <source>
        <strain evidence="3 4">JUb134</strain>
    </source>
</reference>
<name>A0ABU8Q4F4_9SPHN</name>
<feature type="compositionally biased region" description="Basic and acidic residues" evidence="1">
    <location>
        <begin position="161"/>
        <end position="180"/>
    </location>
</feature>
<dbReference type="RefSeq" id="WP_132882814.1">
    <property type="nucleotide sequence ID" value="NZ_JBBGZA010000001.1"/>
</dbReference>
<protein>
    <recommendedName>
        <fullName evidence="5">Lipoprotein</fullName>
    </recommendedName>
</protein>
<feature type="compositionally biased region" description="Basic and acidic residues" evidence="1">
    <location>
        <begin position="270"/>
        <end position="283"/>
    </location>
</feature>
<keyword evidence="4" id="KW-1185">Reference proteome</keyword>
<feature type="signal peptide" evidence="2">
    <location>
        <begin position="1"/>
        <end position="35"/>
    </location>
</feature>
<feature type="chain" id="PRO_5045766299" description="Lipoprotein" evidence="2">
    <location>
        <begin position="36"/>
        <end position="283"/>
    </location>
</feature>
<evidence type="ECO:0000313" key="4">
    <source>
        <dbReference type="Proteomes" id="UP001380365"/>
    </source>
</evidence>
<feature type="compositionally biased region" description="Polar residues" evidence="1">
    <location>
        <begin position="247"/>
        <end position="269"/>
    </location>
</feature>